<evidence type="ECO:0000313" key="4">
    <source>
        <dbReference type="EMBL" id="EET44066.1"/>
    </source>
</evidence>
<feature type="compositionally biased region" description="Polar residues" evidence="1">
    <location>
        <begin position="366"/>
        <end position="383"/>
    </location>
</feature>
<feature type="chain" id="PRO_5002968144" evidence="2">
    <location>
        <begin position="25"/>
        <end position="841"/>
    </location>
</feature>
<reference evidence="4" key="1">
    <citation type="submission" date="2009-07" db="EMBL/GenBank/DDBJ databases">
        <authorList>
            <person name="Weinstock G."/>
            <person name="Sodergren E."/>
            <person name="Clifton S."/>
            <person name="Fulton L."/>
            <person name="Fulton B."/>
            <person name="Courtney L."/>
            <person name="Fronick C."/>
            <person name="Harrison M."/>
            <person name="Strong C."/>
            <person name="Farmer C."/>
            <person name="Delahaunty K."/>
            <person name="Markovic C."/>
            <person name="Hall O."/>
            <person name="Minx P."/>
            <person name="Tomlinson C."/>
            <person name="Mitreva M."/>
            <person name="Nelson J."/>
            <person name="Hou S."/>
            <person name="Wollam A."/>
            <person name="Pepin K.H."/>
            <person name="Johnson M."/>
            <person name="Bhonagiri V."/>
            <person name="Nash W.E."/>
            <person name="Warren W."/>
            <person name="Chinwalla A."/>
            <person name="Mardis E.R."/>
            <person name="Wilson R.K."/>
        </authorList>
    </citation>
    <scope>NUCLEOTIDE SEQUENCE [LARGE SCALE GENOMIC DNA]</scope>
    <source>
        <strain evidence="4">ATCC 29256</strain>
    </source>
</reference>
<feature type="region of interest" description="Disordered" evidence="1">
    <location>
        <begin position="271"/>
        <end position="358"/>
    </location>
</feature>
<name>C6M6U5_NEISI</name>
<dbReference type="InterPro" id="IPR020011">
    <property type="entry name" value="FimV_C"/>
</dbReference>
<evidence type="ECO:0000313" key="5">
    <source>
        <dbReference type="Proteomes" id="UP000005365"/>
    </source>
</evidence>
<dbReference type="InterPro" id="IPR020012">
    <property type="entry name" value="LysM_FimV"/>
</dbReference>
<dbReference type="Pfam" id="PF25800">
    <property type="entry name" value="FimV_N"/>
    <property type="match status" value="1"/>
</dbReference>
<evidence type="ECO:0000256" key="2">
    <source>
        <dbReference type="SAM" id="SignalP"/>
    </source>
</evidence>
<feature type="compositionally biased region" description="Basic and acidic residues" evidence="1">
    <location>
        <begin position="166"/>
        <end position="178"/>
    </location>
</feature>
<dbReference type="RefSeq" id="WP_003759352.1">
    <property type="nucleotide sequence ID" value="NZ_ACKO02000013.1"/>
</dbReference>
<organism evidence="4 5">
    <name type="scientific">Neisseria sicca ATCC 29256</name>
    <dbReference type="NCBI Taxonomy" id="547045"/>
    <lineage>
        <taxon>Bacteria</taxon>
        <taxon>Pseudomonadati</taxon>
        <taxon>Pseudomonadota</taxon>
        <taxon>Betaproteobacteria</taxon>
        <taxon>Neisseriales</taxon>
        <taxon>Neisseriaceae</taxon>
        <taxon>Neisseria</taxon>
    </lineage>
</organism>
<dbReference type="NCBIfam" id="TIGR03504">
    <property type="entry name" value="FimV_Cterm"/>
    <property type="match status" value="1"/>
</dbReference>
<protein>
    <submittedName>
        <fullName evidence="4">FimV domain protein</fullName>
    </submittedName>
</protein>
<feature type="signal peptide" evidence="2">
    <location>
        <begin position="1"/>
        <end position="24"/>
    </location>
</feature>
<dbReference type="PROSITE" id="PS51782">
    <property type="entry name" value="LYSM"/>
    <property type="match status" value="1"/>
</dbReference>
<feature type="compositionally biased region" description="Polar residues" evidence="1">
    <location>
        <begin position="592"/>
        <end position="609"/>
    </location>
</feature>
<dbReference type="InterPro" id="IPR036779">
    <property type="entry name" value="LysM_dom_sf"/>
</dbReference>
<comment type="caution">
    <text evidence="4">The sequence shown here is derived from an EMBL/GenBank/DDBJ whole genome shotgun (WGS) entry which is preliminary data.</text>
</comment>
<feature type="compositionally biased region" description="Basic and acidic residues" evidence="1">
    <location>
        <begin position="577"/>
        <end position="589"/>
    </location>
</feature>
<feature type="compositionally biased region" description="Polar residues" evidence="1">
    <location>
        <begin position="288"/>
        <end position="298"/>
    </location>
</feature>
<accession>C6M6U5</accession>
<feature type="region of interest" description="Disordered" evidence="1">
    <location>
        <begin position="577"/>
        <end position="655"/>
    </location>
</feature>
<feature type="domain" description="LysM" evidence="3">
    <location>
        <begin position="209"/>
        <end position="264"/>
    </location>
</feature>
<feature type="compositionally biased region" description="Acidic residues" evidence="1">
    <location>
        <begin position="615"/>
        <end position="627"/>
    </location>
</feature>
<feature type="region of interest" description="Disordered" evidence="1">
    <location>
        <begin position="366"/>
        <end position="385"/>
    </location>
</feature>
<dbReference type="AlphaFoldDB" id="C6M6U5"/>
<dbReference type="InterPro" id="IPR038440">
    <property type="entry name" value="FimV_C_sf"/>
</dbReference>
<feature type="compositionally biased region" description="Basic and acidic residues" evidence="1">
    <location>
        <begin position="313"/>
        <end position="334"/>
    </location>
</feature>
<proteinExistence type="predicted"/>
<evidence type="ECO:0000259" key="3">
    <source>
        <dbReference type="PROSITE" id="PS51782"/>
    </source>
</evidence>
<feature type="compositionally biased region" description="Low complexity" evidence="1">
    <location>
        <begin position="184"/>
        <end position="197"/>
    </location>
</feature>
<evidence type="ECO:0000256" key="1">
    <source>
        <dbReference type="SAM" id="MobiDB-lite"/>
    </source>
</evidence>
<dbReference type="EMBL" id="ACKO02000013">
    <property type="protein sequence ID" value="EET44066.1"/>
    <property type="molecule type" value="Genomic_DNA"/>
</dbReference>
<dbReference type="InterPro" id="IPR018392">
    <property type="entry name" value="LysM"/>
</dbReference>
<feature type="compositionally biased region" description="Low complexity" evidence="1">
    <location>
        <begin position="119"/>
        <end position="140"/>
    </location>
</feature>
<feature type="region of interest" description="Disordered" evidence="1">
    <location>
        <begin position="157"/>
        <end position="200"/>
    </location>
</feature>
<feature type="region of interest" description="Disordered" evidence="1">
    <location>
        <begin position="111"/>
        <end position="145"/>
    </location>
</feature>
<dbReference type="NCBIfam" id="TIGR03505">
    <property type="entry name" value="FimV_core"/>
    <property type="match status" value="1"/>
</dbReference>
<dbReference type="Proteomes" id="UP000005365">
    <property type="component" value="Unassembled WGS sequence"/>
</dbReference>
<dbReference type="Gene3D" id="1.20.58.2200">
    <property type="match status" value="1"/>
</dbReference>
<keyword evidence="2" id="KW-0732">Signal</keyword>
<dbReference type="eggNOG" id="COG3170">
    <property type="taxonomic scope" value="Bacteria"/>
</dbReference>
<gene>
    <name evidence="4" type="primary">fimV</name>
    <name evidence="4" type="ORF">NEISICOT_02248</name>
</gene>
<dbReference type="InterPro" id="IPR057840">
    <property type="entry name" value="FimV_N"/>
</dbReference>
<keyword evidence="5" id="KW-1185">Reference proteome</keyword>
<sequence>MKNHHKIKLIAASVALAVSFGASAGLGGLNVQSHLGEPFSGSITVTGDEAQALLKGGKATVSNSNLRTSVRKSGDKAVVTIHSSKAIKDPVLIFQVGAGSQSREYTAIIDPAGYSGKTDGSSRARSGGESSSNSSADNNSYHSQFDRQAARDRINRAIQNGNQNETVRKEAVRKDKNNTNKPVQTQAQPSKQQQQSSVGANGTEIRYGKQHLVRQGETLTEIATKIRPQGMTVEQTIQALVNANPSVFIGKDADRMLAGKVLYIPMHGDMKSTASKPAQVKPPVQEGNKPQAQGSSEKAGTATPPKETPVENTKVENKKEDKKAEPVQEAKPETKPAVTTAGTPEQNKAETGAASAEQVNVLPEPNASSATANTEPQEISQAQADVEARIASAVATEKQQEEASAEDGGLWRWLLIGGVAAAGLLLLLFLLGKRKNSAVAPVVGAIDQDDQDEDDLDISIEDHVFPAATAPQPQPQVVAETSKSEEDGLEIEDDFDDEVFFNEPAPVAEPAQENVDLDLNELDNTQASIVSGAVTIDEETEKRRDIDWDTVESTESVYEPEPENPYQHVAVVMEDRTAEVETEPQHEEEAPSVSSFAATPVSSVSDNLSEAQPEAPEEEPIPFEVEIEEPKSETIDVVETEEAETKSEESEEGWDFFAEEPKTVKAIEPFPELGAQEETSSEVEVADIQEEALSEVEAADKQADSPEEALDFVVEETEQLQTEADTQPFEIKQDEPLAFQDGEDFSIENTQEASADETIEWENLGVEDTADISNEHSGFESGFISESVGMTAPLEAKYDLAKMYVEIGDPDAARETLTELLEDASGEIRHKAEALMNELNA</sequence>
<dbReference type="Gene3D" id="3.10.350.10">
    <property type="entry name" value="LysM domain"/>
    <property type="match status" value="1"/>
</dbReference>